<dbReference type="SUPFAM" id="SSF53474">
    <property type="entry name" value="alpha/beta-Hydrolases"/>
    <property type="match status" value="1"/>
</dbReference>
<organism evidence="2 3">
    <name type="scientific">Lophiotrema nucula</name>
    <dbReference type="NCBI Taxonomy" id="690887"/>
    <lineage>
        <taxon>Eukaryota</taxon>
        <taxon>Fungi</taxon>
        <taxon>Dikarya</taxon>
        <taxon>Ascomycota</taxon>
        <taxon>Pezizomycotina</taxon>
        <taxon>Dothideomycetes</taxon>
        <taxon>Pleosporomycetidae</taxon>
        <taxon>Pleosporales</taxon>
        <taxon>Lophiotremataceae</taxon>
        <taxon>Lophiotrema</taxon>
    </lineage>
</organism>
<dbReference type="InterPro" id="IPR029058">
    <property type="entry name" value="AB_hydrolase_fold"/>
</dbReference>
<evidence type="ECO:0000313" key="3">
    <source>
        <dbReference type="Proteomes" id="UP000799770"/>
    </source>
</evidence>
<dbReference type="AlphaFoldDB" id="A0A6A5ZF58"/>
<keyword evidence="3" id="KW-1185">Reference proteome</keyword>
<sequence length="590" mass="66409">MTSKLPLLPISPLLLPQTMLRSGSRRELSDHNLPPNAANTRGLLSNAPKFQSALLGIPRNRFSLPSHLVVLQAQRLRHDRHRWHRIPARDNPCDDNSRLVMSRRQSSCLGFRNRAFIHPSIHPSIACKATMSSPLAFGDDTSCSDERDGDREGEFEGLVRLPAPYTHKLWTKVCGKRKSRKEPVIVLVTGGAAPCALYVRLIEMLGRRWRVVAWDRAGYDRSEVPWVGEGDGDGDENGAEEGVGKEDGDGDGVSVGDRGVGKVMLGWEMGRGDDHGVDGLRRAKGKGKRERKLMARDSAEEFKALLNVIGVKGPYVLLAYSYGGIVARAIIDLFNGPDFDTSSLQDLSLQDLALEERWDDCDTPLPNIPPQSSNKVVGLSMIEPATELLYHTFQPSIPPPAFSAMLAGIDEEAILHLRRDSKLTDPEWDALVEAVERTIPNAKYEDPRASARVLVEQHQFTRHVLDPWPVAVLRCDFRWTWEKLFDAGVKRGNGSEEERRVCREFLWGMGVWLDEIWAGVVRLTGEDGDMEYGEGEREQEKRGVDRKFTGQKRRYRYFGECGHEVPIVRPEEVVKEVEWVMERLRERGLG</sequence>
<evidence type="ECO:0000256" key="1">
    <source>
        <dbReference type="SAM" id="MobiDB-lite"/>
    </source>
</evidence>
<dbReference type="EMBL" id="ML977317">
    <property type="protein sequence ID" value="KAF2118139.1"/>
    <property type="molecule type" value="Genomic_DNA"/>
</dbReference>
<dbReference type="OrthoDB" id="294702at2759"/>
<gene>
    <name evidence="2" type="ORF">BDV96DRAFT_597013</name>
</gene>
<reference evidence="2" key="1">
    <citation type="journal article" date="2020" name="Stud. Mycol.">
        <title>101 Dothideomycetes genomes: a test case for predicting lifestyles and emergence of pathogens.</title>
        <authorList>
            <person name="Haridas S."/>
            <person name="Albert R."/>
            <person name="Binder M."/>
            <person name="Bloem J."/>
            <person name="Labutti K."/>
            <person name="Salamov A."/>
            <person name="Andreopoulos B."/>
            <person name="Baker S."/>
            <person name="Barry K."/>
            <person name="Bills G."/>
            <person name="Bluhm B."/>
            <person name="Cannon C."/>
            <person name="Castanera R."/>
            <person name="Culley D."/>
            <person name="Daum C."/>
            <person name="Ezra D."/>
            <person name="Gonzalez J."/>
            <person name="Henrissat B."/>
            <person name="Kuo A."/>
            <person name="Liang C."/>
            <person name="Lipzen A."/>
            <person name="Lutzoni F."/>
            <person name="Magnuson J."/>
            <person name="Mondo S."/>
            <person name="Nolan M."/>
            <person name="Ohm R."/>
            <person name="Pangilinan J."/>
            <person name="Park H.-J."/>
            <person name="Ramirez L."/>
            <person name="Alfaro M."/>
            <person name="Sun H."/>
            <person name="Tritt A."/>
            <person name="Yoshinaga Y."/>
            <person name="Zwiers L.-H."/>
            <person name="Turgeon B."/>
            <person name="Goodwin S."/>
            <person name="Spatafora J."/>
            <person name="Crous P."/>
            <person name="Grigoriev I."/>
        </authorList>
    </citation>
    <scope>NUCLEOTIDE SEQUENCE</scope>
    <source>
        <strain evidence="2">CBS 627.86</strain>
    </source>
</reference>
<feature type="region of interest" description="Disordered" evidence="1">
    <location>
        <begin position="225"/>
        <end position="252"/>
    </location>
</feature>
<accession>A0A6A5ZF58</accession>
<dbReference type="Proteomes" id="UP000799770">
    <property type="component" value="Unassembled WGS sequence"/>
</dbReference>
<dbReference type="Gene3D" id="3.40.50.1820">
    <property type="entry name" value="alpha/beta hydrolase"/>
    <property type="match status" value="1"/>
</dbReference>
<evidence type="ECO:0000313" key="2">
    <source>
        <dbReference type="EMBL" id="KAF2118139.1"/>
    </source>
</evidence>
<proteinExistence type="predicted"/>
<name>A0A6A5ZF58_9PLEO</name>
<protein>
    <submittedName>
        <fullName evidence="2">Uncharacterized protein</fullName>
    </submittedName>
</protein>
<feature type="compositionally biased region" description="Acidic residues" evidence="1">
    <location>
        <begin position="230"/>
        <end position="239"/>
    </location>
</feature>